<accession>A0A1Y0CXR0</accession>
<sequence>MQSIHIDIVSDIACPWCAIGYARLEQAMAQLSADYLFTLHWRAFELRPEYRGQGELILPALAQKYGRSEQEMHQMQAHLQTLAQSLGINFNKIHARPICNTFDAHRLVKWAAEQGWQTALTQALFNAYFGQAKDVSQPEVLLDCVSEVGLAVAPARTVLANNDYGAVVREEQAYYQQLGISSVPAFIINDQHLLTGAQEPAAWLDAIAELSPLART</sequence>
<dbReference type="Proteomes" id="UP000243793">
    <property type="component" value="Chromosome"/>
</dbReference>
<dbReference type="EMBL" id="CP021376">
    <property type="protein sequence ID" value="ART80111.1"/>
    <property type="molecule type" value="Genomic_DNA"/>
</dbReference>
<dbReference type="Gene3D" id="3.40.30.10">
    <property type="entry name" value="Glutaredoxin"/>
    <property type="match status" value="1"/>
</dbReference>
<dbReference type="Pfam" id="PF01323">
    <property type="entry name" value="DSBA"/>
    <property type="match status" value="1"/>
</dbReference>
<gene>
    <name evidence="2" type="ORF">CBP12_08095</name>
</gene>
<organism evidence="2 3">
    <name type="scientific">Oceanisphaera avium</name>
    <dbReference type="NCBI Taxonomy" id="1903694"/>
    <lineage>
        <taxon>Bacteria</taxon>
        <taxon>Pseudomonadati</taxon>
        <taxon>Pseudomonadota</taxon>
        <taxon>Gammaproteobacteria</taxon>
        <taxon>Aeromonadales</taxon>
        <taxon>Aeromonadaceae</taxon>
        <taxon>Oceanisphaera</taxon>
    </lineage>
</organism>
<feature type="domain" description="DSBA-like thioredoxin" evidence="1">
    <location>
        <begin position="6"/>
        <end position="207"/>
    </location>
</feature>
<dbReference type="CDD" id="cd03024">
    <property type="entry name" value="DsbA_FrnE"/>
    <property type="match status" value="1"/>
</dbReference>
<dbReference type="RefSeq" id="WP_086963980.1">
    <property type="nucleotide sequence ID" value="NZ_CP021376.1"/>
</dbReference>
<proteinExistence type="predicted"/>
<dbReference type="InterPro" id="IPR001853">
    <property type="entry name" value="DSBA-like_thioredoxin_dom"/>
</dbReference>
<keyword evidence="3" id="KW-1185">Reference proteome</keyword>
<dbReference type="SUPFAM" id="SSF52833">
    <property type="entry name" value="Thioredoxin-like"/>
    <property type="match status" value="1"/>
</dbReference>
<evidence type="ECO:0000259" key="1">
    <source>
        <dbReference type="Pfam" id="PF01323"/>
    </source>
</evidence>
<dbReference type="OrthoDB" id="9799122at2"/>
<dbReference type="PANTHER" id="PTHR13887">
    <property type="entry name" value="GLUTATHIONE S-TRANSFERASE KAPPA"/>
    <property type="match status" value="1"/>
</dbReference>
<dbReference type="InterPro" id="IPR036249">
    <property type="entry name" value="Thioredoxin-like_sf"/>
</dbReference>
<evidence type="ECO:0000313" key="3">
    <source>
        <dbReference type="Proteomes" id="UP000243793"/>
    </source>
</evidence>
<protein>
    <recommendedName>
        <fullName evidence="1">DSBA-like thioredoxin domain-containing protein</fullName>
    </recommendedName>
</protein>
<evidence type="ECO:0000313" key="2">
    <source>
        <dbReference type="EMBL" id="ART80111.1"/>
    </source>
</evidence>
<dbReference type="KEGG" id="ocm:CBP12_08095"/>
<name>A0A1Y0CXR0_9GAMM</name>
<dbReference type="PANTHER" id="PTHR13887:SF41">
    <property type="entry name" value="THIOREDOXIN SUPERFAMILY PROTEIN"/>
    <property type="match status" value="1"/>
</dbReference>
<dbReference type="GO" id="GO:0016491">
    <property type="term" value="F:oxidoreductase activity"/>
    <property type="evidence" value="ECO:0007669"/>
    <property type="project" value="InterPro"/>
</dbReference>
<dbReference type="AlphaFoldDB" id="A0A1Y0CXR0"/>
<reference evidence="3" key="1">
    <citation type="submission" date="2017-05" db="EMBL/GenBank/DDBJ databases">
        <authorList>
            <person name="Sung H."/>
        </authorList>
    </citation>
    <scope>NUCLEOTIDE SEQUENCE [LARGE SCALE GENOMIC DNA]</scope>
    <source>
        <strain evidence="3">AMac2203</strain>
    </source>
</reference>